<reference evidence="3" key="1">
    <citation type="submission" date="2019-04" db="EMBL/GenBank/DDBJ databases">
        <authorList>
            <person name="Howe K."/>
            <person name="Paulini M."/>
            <person name="Williams G."/>
        </authorList>
    </citation>
    <scope>NUCLEOTIDE SEQUENCE [LARGE SCALE GENOMIC DNA]</scope>
    <source>
        <strain evidence="3">FR3</strain>
    </source>
</reference>
<feature type="coiled-coil region" evidence="1">
    <location>
        <begin position="207"/>
        <end position="234"/>
    </location>
</feature>
<dbReference type="AlphaFoldDB" id="A0A4E9FTQ4"/>
<dbReference type="Gene3D" id="3.40.50.1820">
    <property type="entry name" value="alpha/beta hydrolase"/>
    <property type="match status" value="1"/>
</dbReference>
<evidence type="ECO:0000256" key="1">
    <source>
        <dbReference type="SAM" id="Coils"/>
    </source>
</evidence>
<accession>A0A4E9FTQ4</accession>
<dbReference type="GO" id="GO:0006509">
    <property type="term" value="P:membrane protein ectodomain proteolysis"/>
    <property type="evidence" value="ECO:0007669"/>
    <property type="project" value="TreeGrafter"/>
</dbReference>
<organism evidence="3">
    <name type="scientific">Brugia malayi</name>
    <name type="common">Filarial nematode worm</name>
    <dbReference type="NCBI Taxonomy" id="6279"/>
    <lineage>
        <taxon>Eukaryota</taxon>
        <taxon>Metazoa</taxon>
        <taxon>Ecdysozoa</taxon>
        <taxon>Nematoda</taxon>
        <taxon>Chromadorea</taxon>
        <taxon>Rhabditida</taxon>
        <taxon>Spirurina</taxon>
        <taxon>Spiruromorpha</taxon>
        <taxon>Filarioidea</taxon>
        <taxon>Onchocercidae</taxon>
        <taxon>Brugia</taxon>
    </lineage>
</organism>
<dbReference type="InterPro" id="IPR042524">
    <property type="entry name" value="Presenilin_C"/>
</dbReference>
<dbReference type="RefSeq" id="XP_042938745.1">
    <property type="nucleotide sequence ID" value="XM_043082811.1"/>
</dbReference>
<name>A0A4E9FTQ4_BRUMA</name>
<evidence type="ECO:0000313" key="3">
    <source>
        <dbReference type="EMBL" id="VIO99945.1"/>
    </source>
</evidence>
<dbReference type="GeneID" id="6096860"/>
<dbReference type="CTD" id="6096860"/>
<dbReference type="KEGG" id="bmy:BM_BM17116"/>
<dbReference type="Gene3D" id="1.10.472.100">
    <property type="entry name" value="Presenilin"/>
    <property type="match status" value="1"/>
</dbReference>
<dbReference type="Pfam" id="PF01080">
    <property type="entry name" value="Presenilin"/>
    <property type="match status" value="1"/>
</dbReference>
<evidence type="ECO:0000259" key="2">
    <source>
        <dbReference type="Pfam" id="PF02129"/>
    </source>
</evidence>
<proteinExistence type="predicted"/>
<dbReference type="GO" id="GO:0070765">
    <property type="term" value="C:gamma-secretase complex"/>
    <property type="evidence" value="ECO:0007669"/>
    <property type="project" value="TreeGrafter"/>
</dbReference>
<dbReference type="GO" id="GO:0055074">
    <property type="term" value="P:calcium ion homeostasis"/>
    <property type="evidence" value="ECO:0007669"/>
    <property type="project" value="TreeGrafter"/>
</dbReference>
<dbReference type="InterPro" id="IPR000383">
    <property type="entry name" value="Xaa-Pro-like_dom"/>
</dbReference>
<dbReference type="InterPro" id="IPR029058">
    <property type="entry name" value="AB_hydrolase_fold"/>
</dbReference>
<protein>
    <recommendedName>
        <fullName evidence="2">Xaa-Pro dipeptidyl-peptidase-like domain-containing protein</fullName>
    </recommendedName>
</protein>
<dbReference type="GO" id="GO:0007219">
    <property type="term" value="P:Notch signaling pathway"/>
    <property type="evidence" value="ECO:0007669"/>
    <property type="project" value="TreeGrafter"/>
</dbReference>
<dbReference type="GO" id="GO:0042500">
    <property type="term" value="F:aspartic endopeptidase activity, intramembrane cleaving"/>
    <property type="evidence" value="ECO:0007669"/>
    <property type="project" value="InterPro"/>
</dbReference>
<gene>
    <name evidence="3" type="primary">Bm17116</name>
    <name evidence="3" type="ORF">BM_BM17116</name>
</gene>
<sequence>MIHSIYTSFVDNNFSALKINFRGVGKSTGTFDKGIGELTDAAIAIDWLQEHNPSNVPIWIVGFSFGAWVAMQLIMRRPEIVGFIAFFLPATKYDFSFLSPCPVPGLIIQSSNDTISEESDVTELANSFTSKLTSKSAGNFFTISCKVCAETFTSPSVDTSAASEANIEISRSVAINFMLPCCALIFIHAKISIALRLSTTPLTLDSVLKRLESIAKLEEQRSFLEEENIRKLNLASELAASLAASVRLGMGDFIFYSLLVDKASATRSTMCVADSMAGWLAGILTLAVLSSYDEPTTALSVPIDYHRCTATFRHLSVRRTIP</sequence>
<dbReference type="OrthoDB" id="20287at2759"/>
<dbReference type="GO" id="GO:0034205">
    <property type="term" value="P:amyloid-beta formation"/>
    <property type="evidence" value="ECO:0007669"/>
    <property type="project" value="TreeGrafter"/>
</dbReference>
<dbReference type="EMBL" id="CAAKNF010000005">
    <property type="protein sequence ID" value="VIO99945.1"/>
    <property type="molecule type" value="Genomic_DNA"/>
</dbReference>
<dbReference type="PANTHER" id="PTHR10202">
    <property type="entry name" value="PRESENILIN"/>
    <property type="match status" value="1"/>
</dbReference>
<keyword evidence="1" id="KW-0175">Coiled coil</keyword>
<feature type="domain" description="Xaa-Pro dipeptidyl-peptidase-like" evidence="2">
    <location>
        <begin position="12"/>
        <end position="84"/>
    </location>
</feature>
<dbReference type="InterPro" id="IPR001108">
    <property type="entry name" value="Peptidase_A22A"/>
</dbReference>
<dbReference type="Pfam" id="PF02129">
    <property type="entry name" value="Peptidase_S15"/>
    <property type="match status" value="1"/>
</dbReference>
<dbReference type="PANTHER" id="PTHR10202:SF25">
    <property type="entry name" value="PRESENILIN SPE-4"/>
    <property type="match status" value="1"/>
</dbReference>
<dbReference type="SUPFAM" id="SSF53474">
    <property type="entry name" value="alpha/beta-Hydrolases"/>
    <property type="match status" value="1"/>
</dbReference>
<dbReference type="GO" id="GO:0016485">
    <property type="term" value="P:protein processing"/>
    <property type="evidence" value="ECO:0007669"/>
    <property type="project" value="InterPro"/>
</dbReference>